<keyword evidence="2" id="KW-0732">Signal</keyword>
<proteinExistence type="predicted"/>
<feature type="chain" id="PRO_5047111258" description="Sortase" evidence="2">
    <location>
        <begin position="27"/>
        <end position="253"/>
    </location>
</feature>
<reference evidence="3 4" key="1">
    <citation type="submission" date="2020-03" db="EMBL/GenBank/DDBJ databases">
        <title>Sequencing the genomes of 1000 actinobacteria strains.</title>
        <authorList>
            <person name="Klenk H.-P."/>
        </authorList>
    </citation>
    <scope>NUCLEOTIDE SEQUENCE [LARGE SCALE GENOMIC DNA]</scope>
    <source>
        <strain evidence="3 4">DSM 45668</strain>
    </source>
</reference>
<feature type="signal peptide" evidence="2">
    <location>
        <begin position="1"/>
        <end position="26"/>
    </location>
</feature>
<evidence type="ECO:0000256" key="1">
    <source>
        <dbReference type="SAM" id="Phobius"/>
    </source>
</evidence>
<dbReference type="EMBL" id="JAANOU010000001">
    <property type="protein sequence ID" value="NIH80240.1"/>
    <property type="molecule type" value="Genomic_DNA"/>
</dbReference>
<keyword evidence="1" id="KW-0472">Membrane</keyword>
<feature type="transmembrane region" description="Helical" evidence="1">
    <location>
        <begin position="223"/>
        <end position="243"/>
    </location>
</feature>
<keyword evidence="1" id="KW-0812">Transmembrane</keyword>
<dbReference type="NCBIfam" id="NF040603">
    <property type="entry name" value="choice_anch_P"/>
    <property type="match status" value="1"/>
</dbReference>
<comment type="caution">
    <text evidence="3">The sequence shown here is derived from an EMBL/GenBank/DDBJ whole genome shotgun (WGS) entry which is preliminary data.</text>
</comment>
<protein>
    <recommendedName>
        <fullName evidence="5">Sortase</fullName>
    </recommendedName>
</protein>
<organism evidence="3 4">
    <name type="scientific">Amycolatopsis viridis</name>
    <dbReference type="NCBI Taxonomy" id="185678"/>
    <lineage>
        <taxon>Bacteria</taxon>
        <taxon>Bacillati</taxon>
        <taxon>Actinomycetota</taxon>
        <taxon>Actinomycetes</taxon>
        <taxon>Pseudonocardiales</taxon>
        <taxon>Pseudonocardiaceae</taxon>
        <taxon>Amycolatopsis</taxon>
    </lineage>
</organism>
<dbReference type="RefSeq" id="WP_167114156.1">
    <property type="nucleotide sequence ID" value="NZ_JAANOU010000001.1"/>
</dbReference>
<evidence type="ECO:0008006" key="5">
    <source>
        <dbReference type="Google" id="ProtNLM"/>
    </source>
</evidence>
<keyword evidence="4" id="KW-1185">Reference proteome</keyword>
<evidence type="ECO:0000313" key="3">
    <source>
        <dbReference type="EMBL" id="NIH80240.1"/>
    </source>
</evidence>
<keyword evidence="1" id="KW-1133">Transmembrane helix</keyword>
<evidence type="ECO:0000256" key="2">
    <source>
        <dbReference type="SAM" id="SignalP"/>
    </source>
</evidence>
<gene>
    <name evidence="3" type="ORF">FHX46_002770</name>
</gene>
<evidence type="ECO:0000313" key="4">
    <source>
        <dbReference type="Proteomes" id="UP000754495"/>
    </source>
</evidence>
<sequence length="253" mass="24315">MRRARLGLAAAMAAGVVLLGAVPASAAPGDGSAYGADVDVTLLGKPAVHVGPLAQASTEGPTSGTLVGIDVPGIAHSGTVQTTAVRDETTGAVDSKATVENLSVGVLGALGTIKADAVTAECHATQDGNAGAATLAGLNLGPLGDVSATPAANTVVNVGALGANVAKITFNEQIANPDGSLTVNAIHVRLLGGVLGSLGSGDVIVSSATCGPAGLPVPLASGAGMWIGLGLLAALGLPAGVWFSRRRATAQAV</sequence>
<accession>A0ABX0SY23</accession>
<name>A0ABX0SY23_9PSEU</name>
<dbReference type="Proteomes" id="UP000754495">
    <property type="component" value="Unassembled WGS sequence"/>
</dbReference>